<dbReference type="RefSeq" id="WP_114348139.1">
    <property type="nucleotide sequence ID" value="NZ_QPJL01000003.1"/>
</dbReference>
<dbReference type="OrthoDB" id="7779033at2"/>
<comment type="caution">
    <text evidence="2">The sequence shown here is derived from an EMBL/GenBank/DDBJ whole genome shotgun (WGS) entry which is preliminary data.</text>
</comment>
<accession>A0A368Z3L9</accession>
<evidence type="ECO:0000313" key="2">
    <source>
        <dbReference type="EMBL" id="RCW87053.1"/>
    </source>
</evidence>
<name>A0A368Z3L9_9RHOB</name>
<keyword evidence="3" id="KW-1185">Reference proteome</keyword>
<organism evidence="2 3">
    <name type="scientific">Paracoccus lutimaris</name>
    <dbReference type="NCBI Taxonomy" id="1490030"/>
    <lineage>
        <taxon>Bacteria</taxon>
        <taxon>Pseudomonadati</taxon>
        <taxon>Pseudomonadota</taxon>
        <taxon>Alphaproteobacteria</taxon>
        <taxon>Rhodobacterales</taxon>
        <taxon>Paracoccaceae</taxon>
        <taxon>Paracoccus</taxon>
    </lineage>
</organism>
<dbReference type="InterPro" id="IPR012332">
    <property type="entry name" value="Autotransporter_pectin_lyase_C"/>
</dbReference>
<protein>
    <recommendedName>
        <fullName evidence="1">Autotransporter domain-containing protein</fullName>
    </recommendedName>
</protein>
<evidence type="ECO:0000313" key="3">
    <source>
        <dbReference type="Proteomes" id="UP000253345"/>
    </source>
</evidence>
<feature type="domain" description="Autotransporter" evidence="1">
    <location>
        <begin position="1771"/>
        <end position="2090"/>
    </location>
</feature>
<dbReference type="PROSITE" id="PS51208">
    <property type="entry name" value="AUTOTRANSPORTER"/>
    <property type="match status" value="1"/>
</dbReference>
<reference evidence="2 3" key="1">
    <citation type="submission" date="2018-07" db="EMBL/GenBank/DDBJ databases">
        <title>Genomic Encyclopedia of Type Strains, Phase III (KMG-III): the genomes of soil and plant-associated and newly described type strains.</title>
        <authorList>
            <person name="Whitman W."/>
        </authorList>
    </citation>
    <scope>NUCLEOTIDE SEQUENCE [LARGE SCALE GENOMIC DNA]</scope>
    <source>
        <strain evidence="2 3">CECT 8525</strain>
    </source>
</reference>
<dbReference type="SUPFAM" id="SSF103515">
    <property type="entry name" value="Autotransporter"/>
    <property type="match status" value="1"/>
</dbReference>
<dbReference type="Proteomes" id="UP000253345">
    <property type="component" value="Unassembled WGS sequence"/>
</dbReference>
<dbReference type="Gene3D" id="2.160.20.20">
    <property type="match status" value="1"/>
</dbReference>
<proteinExistence type="predicted"/>
<dbReference type="InterPro" id="IPR011050">
    <property type="entry name" value="Pectin_lyase_fold/virulence"/>
</dbReference>
<dbReference type="SUPFAM" id="SSF51126">
    <property type="entry name" value="Pectin lyase-like"/>
    <property type="match status" value="1"/>
</dbReference>
<sequence length="2090" mass="210227">MFPINKNSISLICRAHLLLTTALISVAPLAFGGGMVRAQMYLDNGDTPGGSTYETVSGSWSNGSQIWNDGSGAGAQNDTLPPDEIGVLTSQGGSSITLTLNGNISAGGLRLDSGDYLLTGGTLRAGNLGGGSSAILSFAVADGSILTIASNVEADVNTGRIDILETGAGTGQVRFTGDTQGQMVNASTARHSGQHTGDLQNDGTFQLTGDIDGDLTNSGSFTLAGNVEGLITNSGLIATGLTGGTADNLTNLADSTVVVGEGQTLTVDNEIQNSGTIQLNATGTGFGTLDADVNNLTGSILRLGNGGRVEGSLVNAGQIGGTGTITGSLNNLNSAAIAGSIGGAVTNDGTLTTVGNLSVLSATNGGTLNVGAGHELNSGSAMVNNGVINLAGDLLDGVTNNAGSTINMTTAGSGIDGSVTNAGTMNIMGAIEGQLYNRGVVTTAGDVEVDSLYVAAAGSTTIGAGHELTTTQLAQNFGTTTVSGTLNGSIHNSTLGGVIGRLDLTGGAINGNVDNDGVMNGRGSVSGLVDNSGTLNTTGTLSVGSLINSGTTVVQSGNQLNSAGSILNSNQMTVNGTVSVATGSQLTNSSTGTLTLAGAQILGSITNDGDMDVNSNSRVQGNLTNNANLSLNSTGGADVTLTVDNIFVNRGTVDGTGTGDLTIVTNLYDNDGGTVANVNVIGDLLNRSTLTYSEDSFINGGLRNAQTGSVTVSAGLDMTDHNVVNQGNFLVTTDADSTGNLHNVVELTNSGNFTIDTNASVEAGSAENAAPGTMTIAGTLDSNLLNRGQVDMDGGVVDGQLTNNGELNGTGTVIGGLVNNGTSTMTGEVRNRLTNEGTVILNGELQVGELHNNEQFSIGASGILQSTTTAQNAGSLTVAGRLEANLRNTGTTTLVAGSTILGNVNNTEDGGLNGRGTISGALANAGTAQIGGHVTGQVTNTGSLTSVGPLRVGGLTNEQTLIVGTSSTLTSDTAVLNEGAASIHGTLVAALNNTGTTTLANGRVTGAVTNTQNGLLDGTGQISGTLANAGTAEFGGRVTGQVTNTGRLTSVGTLRVGGLTNSATLTVAEDSTLQSDSAVQNNQLTTIAGRLQGDLNNAGTTTMSGGSVTGTLINTNQLSGDGTIETLDNRGTAAMSGRVDTLANTGTLSSRGRLSVGSLTNDELVRVTAGSTLSMDNALLNRDRLIVAGTIEGRLDNRSSTVMVGGTIDGSVDNAASGTFSGSGRVDGTLTNAGTLTADGDLSVGRLINNATVDVLEDGELSSDTAVRNNAALRVAGTLAADLLNGAAGTTTLANGTIDGNVSNIGSLTGTGTITGQLANSGVARIAGEVTDLLNLSGGRLTTSDDLAATSFSNAGQAVIAANTELTVTNPVQNVSGGVLQINGSLLGSLANAGTLNGAGEISQTVSNGGIANWRGRIGGSFGNSGTANLGGSIAGGLENADGGVVTTVGDLSVSGESGVTNRSGGRFVVADDTTLAVTHALTNERGGHLTVAGELQGSVTNAGTIVQTGLLTGTLTTTGSASLNGLITGNLNYDGGSLLTGDNFRVGGDFRLGHDYTIEAGRQINAARTVVTAGSTLDLNGALVGALLNNGRVEVRGDDASVSGLVTNNRVVSLSNGAGQANVGTDVLTVGGLAGGGSYYLDVDTRNATADQIVVSGGAATGTYRLELNFIDPSTVLSTNNRLMLIDVDESFGDQNTYDITHSDLPAISERISYSIDRASGNGDATLVAQTNPAIGALFGNVALTQSLIGSVINRPTSPFVTALAYEDKDKPCGVGSWGRITGGHATATGSTDNGVSSVESEITADYYGMQVGTDLACFDDRFGGWDMALGVLGGINRGDTNQPVYAIDPNNSQNVTGTLTSYTSTDFEQRYVGVYMTANRGRLQADLQYRLEKTDFTIENKGVGNYQGLGLDETDFSSDGYTLSGSLSYGIPVGESGWAVVPTVGFAWSKMSTDSIPFGGTGTDAGYRLSFDDSTRKIGFVGATVAKTFVQPSQNAALSTFATATWYKDFADPTISVFSNDNDSSFTPQKLESDNLGAYGEISIGANWIKVLGPKSRGRQISAGARIDARFGDQLDSIGVSGQFRWQF</sequence>
<evidence type="ECO:0000259" key="1">
    <source>
        <dbReference type="PROSITE" id="PS51208"/>
    </source>
</evidence>
<dbReference type="EMBL" id="QPJL01000003">
    <property type="protein sequence ID" value="RCW87053.1"/>
    <property type="molecule type" value="Genomic_DNA"/>
</dbReference>
<dbReference type="InterPro" id="IPR005546">
    <property type="entry name" value="Autotransporte_beta"/>
</dbReference>
<gene>
    <name evidence="2" type="ORF">DFP89_10357</name>
</gene>
<dbReference type="InterPro" id="IPR036709">
    <property type="entry name" value="Autotransporte_beta_dom_sf"/>
</dbReference>